<proteinExistence type="inferred from homology"/>
<organism evidence="3 4">
    <name type="scientific">Eggerthella guodeyinii</name>
    <dbReference type="NCBI Taxonomy" id="2690837"/>
    <lineage>
        <taxon>Bacteria</taxon>
        <taxon>Bacillati</taxon>
        <taxon>Actinomycetota</taxon>
        <taxon>Coriobacteriia</taxon>
        <taxon>Eggerthellales</taxon>
        <taxon>Eggerthellaceae</taxon>
        <taxon>Eggerthella</taxon>
    </lineage>
</organism>
<dbReference type="Pfam" id="PF09587">
    <property type="entry name" value="PGA_cap"/>
    <property type="match status" value="1"/>
</dbReference>
<gene>
    <name evidence="3" type="ORF">GJG86_16160</name>
</gene>
<dbReference type="SMART" id="SM00854">
    <property type="entry name" value="PGA_cap"/>
    <property type="match status" value="1"/>
</dbReference>
<dbReference type="AlphaFoldDB" id="A0A6N7RS34"/>
<dbReference type="PANTHER" id="PTHR33393">
    <property type="entry name" value="POLYGLUTAMINE SYNTHESIS ACCESSORY PROTEIN RV0574C-RELATED"/>
    <property type="match status" value="1"/>
</dbReference>
<name>A0A6N7RS34_9ACTN</name>
<evidence type="ECO:0000313" key="3">
    <source>
        <dbReference type="EMBL" id="MRX84014.1"/>
    </source>
</evidence>
<comment type="similarity">
    <text evidence="1">Belongs to the CapA family.</text>
</comment>
<dbReference type="InterPro" id="IPR052169">
    <property type="entry name" value="CW_Biosynth-Accessory"/>
</dbReference>
<keyword evidence="4" id="KW-1185">Reference proteome</keyword>
<accession>A0A6N7RS34</accession>
<dbReference type="InterPro" id="IPR019079">
    <property type="entry name" value="Capsule_synth_CapA"/>
</dbReference>
<dbReference type="SUPFAM" id="SSF56300">
    <property type="entry name" value="Metallo-dependent phosphatases"/>
    <property type="match status" value="1"/>
</dbReference>
<dbReference type="Proteomes" id="UP000438093">
    <property type="component" value="Unassembled WGS sequence"/>
</dbReference>
<dbReference type="PANTHER" id="PTHR33393:SF12">
    <property type="entry name" value="CAPSULE BIOSYNTHESIS PROTEIN CAPA"/>
    <property type="match status" value="1"/>
</dbReference>
<evidence type="ECO:0000313" key="4">
    <source>
        <dbReference type="Proteomes" id="UP000438093"/>
    </source>
</evidence>
<protein>
    <submittedName>
        <fullName evidence="3">CapA family protein</fullName>
    </submittedName>
</protein>
<feature type="domain" description="Capsule synthesis protein CapA" evidence="2">
    <location>
        <begin position="15"/>
        <end position="319"/>
    </location>
</feature>
<dbReference type="EMBL" id="VTFY01000019">
    <property type="protein sequence ID" value="MRX84014.1"/>
    <property type="molecule type" value="Genomic_DNA"/>
</dbReference>
<dbReference type="RefSeq" id="WP_154334867.1">
    <property type="nucleotide sequence ID" value="NZ_VTFY01000019.1"/>
</dbReference>
<evidence type="ECO:0000256" key="1">
    <source>
        <dbReference type="ARBA" id="ARBA00005662"/>
    </source>
</evidence>
<dbReference type="InterPro" id="IPR029052">
    <property type="entry name" value="Metallo-depent_PP-like"/>
</dbReference>
<evidence type="ECO:0000259" key="2">
    <source>
        <dbReference type="SMART" id="SM00854"/>
    </source>
</evidence>
<reference evidence="4" key="1">
    <citation type="submission" date="2019-08" db="EMBL/GenBank/DDBJ databases">
        <title>Arthrobacter sp. nov., isolated from plateau pika and Tibetan wild ass.</title>
        <authorList>
            <person name="Ge Y."/>
        </authorList>
    </citation>
    <scope>NUCLEOTIDE SEQUENCE [LARGE SCALE GENOMIC DNA]</scope>
    <source>
        <strain evidence="4">HF-4214</strain>
    </source>
</reference>
<sequence>MSKSITYDRSDFVAKITLVGDMLCEPLLLKAAQRGRGAYSFECVFEQMETMFESSDYVIGNLETPLGHAQFVDSLFSFNAPSDFALSAKRAGVDMVLTANNHCLDRGFDGLTRTLRILDECKLEHTGTFADASLRTPASYFEVGGNKVAVVSYTYGTNFSGNRIRLHELERDCVNLLRPQDDVYSAADLTAKKKSTINKLAQRLFSFEQRIRIKKALGKEYYRAYADDYLDKVSAGPYLAKMQADILEAKGNADVVLFCPHVGGQFNAEPGAFTEYVVEKALEAGCDAVVASHPHVVQKADSVQGVPVFFSIGNFCMSPNSVYLLHDNLPEYGIAVHLYIKVGQIAKASFSVLKAIETKKKPLTVYPTSKLYSSLDTDEDRESLATDVKKIVNIVTGFDIEEPIIREEYAFRSE</sequence>
<comment type="caution">
    <text evidence="3">The sequence shown here is derived from an EMBL/GenBank/DDBJ whole genome shotgun (WGS) entry which is preliminary data.</text>
</comment>
<dbReference type="Gene3D" id="3.60.21.10">
    <property type="match status" value="1"/>
</dbReference>